<gene>
    <name evidence="5" type="ORF">ABT317_24060</name>
</gene>
<reference evidence="5 6" key="1">
    <citation type="submission" date="2024-06" db="EMBL/GenBank/DDBJ databases">
        <title>The Natural Products Discovery Center: Release of the First 8490 Sequenced Strains for Exploring Actinobacteria Biosynthetic Diversity.</title>
        <authorList>
            <person name="Kalkreuter E."/>
            <person name="Kautsar S.A."/>
            <person name="Yang D."/>
            <person name="Bader C.D."/>
            <person name="Teijaro C.N."/>
            <person name="Fluegel L."/>
            <person name="Davis C.M."/>
            <person name="Simpson J.R."/>
            <person name="Lauterbach L."/>
            <person name="Steele A.D."/>
            <person name="Gui C."/>
            <person name="Meng S."/>
            <person name="Li G."/>
            <person name="Viehrig K."/>
            <person name="Ye F."/>
            <person name="Su P."/>
            <person name="Kiefer A.F."/>
            <person name="Nichols A."/>
            <person name="Cepeda A.J."/>
            <person name="Yan W."/>
            <person name="Fan B."/>
            <person name="Jiang Y."/>
            <person name="Adhikari A."/>
            <person name="Zheng C.-J."/>
            <person name="Schuster L."/>
            <person name="Cowan T.M."/>
            <person name="Smanski M.J."/>
            <person name="Chevrette M.G."/>
            <person name="De Carvalho L.P.S."/>
            <person name="Shen B."/>
        </authorList>
    </citation>
    <scope>NUCLEOTIDE SEQUENCE [LARGE SCALE GENOMIC DNA]</scope>
    <source>
        <strain evidence="5 6">NPDC000634</strain>
    </source>
</reference>
<dbReference type="SUPFAM" id="SSF53822">
    <property type="entry name" value="Periplasmic binding protein-like I"/>
    <property type="match status" value="1"/>
</dbReference>
<sequence length="406" mass="40788">MTRTHKAALAFVALLPVLGACSSAGAADSAGSDGAIKLMNITAVNSPLQNYPDVKAGAEAAVKSINAKGGINGKKIELSFCNTNSDPNQALACARQAVSEKVAAVVGYTDTFSSQALPVFEKAKIPAIGLMPRGNAIELNSAAAYPFEGGSAGSSVASAFGLKGEGAKTIVSVAADVPSAVANADLVKKGAEAAGLKFGGSVKIPTSGVSDYAPFARQIKAMGGDGVMFNATVGQIQGVMKATQAVGMKVHYAQHATAFGVNEAKKTGAPAEGLLLVSAYPAYSDTSSEGIKAFNADMEAAGSTDPGLKRPTAINAWLSVYAVKALAEGQGGAPAIKGGISSASLSDAMAKAKNVDLMGLATWTPKGSGPAEMPRVAHASYRFLVIKAGAVAPTDIAPVDIVKELG</sequence>
<evidence type="ECO:0000313" key="5">
    <source>
        <dbReference type="EMBL" id="MER6979958.1"/>
    </source>
</evidence>
<dbReference type="EMBL" id="JBEPCU010000462">
    <property type="protein sequence ID" value="MER6979958.1"/>
    <property type="molecule type" value="Genomic_DNA"/>
</dbReference>
<proteinExistence type="inferred from homology"/>
<protein>
    <submittedName>
        <fullName evidence="5">ABC transporter substrate-binding protein</fullName>
    </submittedName>
</protein>
<name>A0ABV1W6Y7_9ACTN</name>
<accession>A0ABV1W6Y7</accession>
<feature type="domain" description="Leucine-binding protein" evidence="4">
    <location>
        <begin position="52"/>
        <end position="362"/>
    </location>
</feature>
<dbReference type="Pfam" id="PF13458">
    <property type="entry name" value="Peripla_BP_6"/>
    <property type="match status" value="1"/>
</dbReference>
<dbReference type="InterPro" id="IPR028081">
    <property type="entry name" value="Leu-bd"/>
</dbReference>
<comment type="similarity">
    <text evidence="1">Belongs to the leucine-binding protein family.</text>
</comment>
<dbReference type="PROSITE" id="PS51257">
    <property type="entry name" value="PROKAR_LIPOPROTEIN"/>
    <property type="match status" value="1"/>
</dbReference>
<evidence type="ECO:0000259" key="4">
    <source>
        <dbReference type="Pfam" id="PF13458"/>
    </source>
</evidence>
<feature type="signal peptide" evidence="3">
    <location>
        <begin position="1"/>
        <end position="26"/>
    </location>
</feature>
<evidence type="ECO:0000256" key="3">
    <source>
        <dbReference type="SAM" id="SignalP"/>
    </source>
</evidence>
<organism evidence="5 6">
    <name type="scientific">Streptomyces carpinensis</name>
    <dbReference type="NCBI Taxonomy" id="66369"/>
    <lineage>
        <taxon>Bacteria</taxon>
        <taxon>Bacillati</taxon>
        <taxon>Actinomycetota</taxon>
        <taxon>Actinomycetes</taxon>
        <taxon>Kitasatosporales</taxon>
        <taxon>Streptomycetaceae</taxon>
        <taxon>Streptomyces</taxon>
    </lineage>
</organism>
<dbReference type="Gene3D" id="3.40.50.2300">
    <property type="match status" value="2"/>
</dbReference>
<keyword evidence="6" id="KW-1185">Reference proteome</keyword>
<keyword evidence="2 3" id="KW-0732">Signal</keyword>
<feature type="chain" id="PRO_5047104307" evidence="3">
    <location>
        <begin position="27"/>
        <end position="406"/>
    </location>
</feature>
<dbReference type="Proteomes" id="UP001458415">
    <property type="component" value="Unassembled WGS sequence"/>
</dbReference>
<dbReference type="PANTHER" id="PTHR30483">
    <property type="entry name" value="LEUCINE-SPECIFIC-BINDING PROTEIN"/>
    <property type="match status" value="1"/>
</dbReference>
<comment type="caution">
    <text evidence="5">The sequence shown here is derived from an EMBL/GenBank/DDBJ whole genome shotgun (WGS) entry which is preliminary data.</text>
</comment>
<evidence type="ECO:0000313" key="6">
    <source>
        <dbReference type="Proteomes" id="UP001458415"/>
    </source>
</evidence>
<dbReference type="InterPro" id="IPR051010">
    <property type="entry name" value="BCAA_transport"/>
</dbReference>
<evidence type="ECO:0000256" key="1">
    <source>
        <dbReference type="ARBA" id="ARBA00010062"/>
    </source>
</evidence>
<evidence type="ECO:0000256" key="2">
    <source>
        <dbReference type="ARBA" id="ARBA00022729"/>
    </source>
</evidence>
<dbReference type="InterPro" id="IPR028082">
    <property type="entry name" value="Peripla_BP_I"/>
</dbReference>
<dbReference type="PANTHER" id="PTHR30483:SF6">
    <property type="entry name" value="PERIPLASMIC BINDING PROTEIN OF ABC TRANSPORTER FOR NATURAL AMINO ACIDS"/>
    <property type="match status" value="1"/>
</dbReference>
<dbReference type="RefSeq" id="WP_086728786.1">
    <property type="nucleotide sequence ID" value="NZ_MUBM01000266.1"/>
</dbReference>